<dbReference type="Proteomes" id="UP000019116">
    <property type="component" value="Chromosome 5B"/>
</dbReference>
<dbReference type="Gramene" id="TraesSTA5B03G02986730.1">
    <property type="protein sequence ID" value="TraesSTA5B03G02986730.1"/>
    <property type="gene ID" value="TraesSTA5B03G02986730"/>
</dbReference>
<feature type="domain" description="F-box/LRR-repeat protein 15/At3g58940/PEG3-like LRR" evidence="2">
    <location>
        <begin position="107"/>
        <end position="176"/>
    </location>
</feature>
<dbReference type="EnsemblPlants" id="TraesCS5B02G484600.1">
    <property type="protein sequence ID" value="TraesCS5B02G484600.1"/>
    <property type="gene ID" value="TraesCS5B02G484600"/>
</dbReference>
<dbReference type="SUPFAM" id="SSF81383">
    <property type="entry name" value="F-box domain"/>
    <property type="match status" value="1"/>
</dbReference>
<evidence type="ECO:0000313" key="4">
    <source>
        <dbReference type="Proteomes" id="UP000019116"/>
    </source>
</evidence>
<evidence type="ECO:0000259" key="2">
    <source>
        <dbReference type="Pfam" id="PF24758"/>
    </source>
</evidence>
<dbReference type="Gramene" id="TraesJUL5B03G03016520.1">
    <property type="protein sequence ID" value="TraesJUL5B03G03016520.1"/>
    <property type="gene ID" value="TraesJUL5B03G03016520"/>
</dbReference>
<dbReference type="KEGG" id="taes:123115193"/>
<dbReference type="Pfam" id="PF12937">
    <property type="entry name" value="F-box-like"/>
    <property type="match status" value="1"/>
</dbReference>
<evidence type="ECO:0000259" key="1">
    <source>
        <dbReference type="Pfam" id="PF12937"/>
    </source>
</evidence>
<accession>A0A3B6LWA2</accession>
<dbReference type="RefSeq" id="XP_044392357.1">
    <property type="nucleotide sequence ID" value="XM_044536422.1"/>
</dbReference>
<gene>
    <name evidence="3" type="primary">LOC123115193</name>
</gene>
<reference evidence="3" key="1">
    <citation type="submission" date="2018-08" db="EMBL/GenBank/DDBJ databases">
        <authorList>
            <person name="Rossello M."/>
        </authorList>
    </citation>
    <scope>NUCLEOTIDE SEQUENCE [LARGE SCALE GENOMIC DNA]</scope>
    <source>
        <strain evidence="3">cv. Chinese Spring</strain>
    </source>
</reference>
<dbReference type="Gene3D" id="1.20.1280.50">
    <property type="match status" value="1"/>
</dbReference>
<dbReference type="GO" id="GO:1905761">
    <property type="term" value="F:SCF ubiquitin ligase complex binding"/>
    <property type="evidence" value="ECO:0000318"/>
    <property type="project" value="GO_Central"/>
</dbReference>
<proteinExistence type="predicted"/>
<dbReference type="Gramene" id="TraesRN5B0101152500.1">
    <property type="protein sequence ID" value="TraesRN5B0101152500.1"/>
    <property type="gene ID" value="TraesRN5B0101152500"/>
</dbReference>
<dbReference type="PANTHER" id="PTHR38926">
    <property type="entry name" value="F-BOX DOMAIN CONTAINING PROTEIN, EXPRESSED"/>
    <property type="match status" value="1"/>
</dbReference>
<dbReference type="Gramene" id="TraesMAC5B03G02993430.1">
    <property type="protein sequence ID" value="TraesMAC5B03G02993430.1"/>
    <property type="gene ID" value="TraesMAC5B03G02993430"/>
</dbReference>
<dbReference type="OrthoDB" id="2095648at2759"/>
<dbReference type="Gramene" id="TraesPARA_EIv1.0_1744170.1">
    <property type="protein sequence ID" value="TraesPARA_EIv1.0_1744170.1.CDS"/>
    <property type="gene ID" value="TraesPARA_EIv1.0_1744170"/>
</dbReference>
<dbReference type="FunFam" id="1.20.1280.50:FF:000037">
    <property type="entry name" value="F-box protein SKIP19"/>
    <property type="match status" value="1"/>
</dbReference>
<dbReference type="InterPro" id="IPR036047">
    <property type="entry name" value="F-box-like_dom_sf"/>
</dbReference>
<name>A0A3B6LWA2_WHEAT</name>
<reference evidence="3" key="2">
    <citation type="submission" date="2018-10" db="UniProtKB">
        <authorList>
            <consortium name="EnsemblPlants"/>
        </authorList>
    </citation>
    <scope>IDENTIFICATION</scope>
</reference>
<dbReference type="AlphaFoldDB" id="A0A3B6LWA2"/>
<dbReference type="SUPFAM" id="SSF52047">
    <property type="entry name" value="RNI-like"/>
    <property type="match status" value="1"/>
</dbReference>
<dbReference type="SMR" id="A0A3B6LWA2"/>
<dbReference type="Gramene" id="TraesLAC5B03G02950250.1">
    <property type="protein sequence ID" value="TraesLAC5B03G02950250.1"/>
    <property type="gene ID" value="TraesLAC5B03G02950250"/>
</dbReference>
<dbReference type="STRING" id="4565.A0A3B6LWA2"/>
<dbReference type="Gramene" id="TraesNOR5B03G03024130.1">
    <property type="protein sequence ID" value="TraesNOR5B03G03024130.1"/>
    <property type="gene ID" value="TraesNOR5B03G03024130"/>
</dbReference>
<evidence type="ECO:0000313" key="3">
    <source>
        <dbReference type="EnsemblPlants" id="TraesCS5B02G484600.1"/>
    </source>
</evidence>
<dbReference type="Gramene" id="TraesLDM5B03G02998870.1">
    <property type="protein sequence ID" value="TraesLDM5B03G02998870.1"/>
    <property type="gene ID" value="TraesLDM5B03G02998870"/>
</dbReference>
<dbReference type="PANTHER" id="PTHR38926:SF46">
    <property type="entry name" value="F-BOX DOMAIN-CONTAINING PROTEIN"/>
    <property type="match status" value="1"/>
</dbReference>
<dbReference type="Gramene" id="TraesCS5B02G484600.1">
    <property type="protein sequence ID" value="TraesCS5B02G484600.1"/>
    <property type="gene ID" value="TraesCS5B02G484600"/>
</dbReference>
<dbReference type="InterPro" id="IPR055411">
    <property type="entry name" value="LRR_FXL15/At3g58940/PEG3-like"/>
</dbReference>
<keyword evidence="4" id="KW-1185">Reference proteome</keyword>
<feature type="domain" description="F-box" evidence="1">
    <location>
        <begin position="16"/>
        <end position="62"/>
    </location>
</feature>
<dbReference type="InterPro" id="IPR032675">
    <property type="entry name" value="LRR_dom_sf"/>
</dbReference>
<dbReference type="Gene3D" id="3.80.10.10">
    <property type="entry name" value="Ribonuclease Inhibitor"/>
    <property type="match status" value="1"/>
</dbReference>
<sequence>MEDVAAPQSEPTARDWSLLPMDALASIFVRLGAVEVLMGAGLVCHSWLEAAKLPDVWRTVVFENHKVLYQKDETVVRATAKAAVDRSDGQLRVFAGTRFVNDELMEYILERSPSLTTLRLEFCGYVFTKRLVNAIRESPLLQLRNLELDGAYITVGELTDILESCPILEVLLLRHCPMIYDDDEPVETMTIDRDDEMLWLYFSDCEYD</sequence>
<dbReference type="Gramene" id="TraesJAG5B03G02993090.1">
    <property type="protein sequence ID" value="TraesJAG5B03G02993090.1"/>
    <property type="gene ID" value="TraesJAG5B03G02993090"/>
</dbReference>
<dbReference type="Gramene" id="TraesCS5B03G1180700.1">
    <property type="protein sequence ID" value="TraesCS5B03G1180700.1.CDS"/>
    <property type="gene ID" value="TraesCS5B03G1180700"/>
</dbReference>
<dbReference type="GeneID" id="123115193"/>
<dbReference type="Pfam" id="PF24758">
    <property type="entry name" value="LRR_At5g56370"/>
    <property type="match status" value="1"/>
</dbReference>
<protein>
    <recommendedName>
        <fullName evidence="5">F-box domain-containing protein</fullName>
    </recommendedName>
</protein>
<dbReference type="InterPro" id="IPR001810">
    <property type="entry name" value="F-box_dom"/>
</dbReference>
<evidence type="ECO:0008006" key="5">
    <source>
        <dbReference type="Google" id="ProtNLM"/>
    </source>
</evidence>
<dbReference type="Gramene" id="TraesCAD_scaffold_051883_01G000200.1">
    <property type="protein sequence ID" value="TraesCAD_scaffold_051883_01G000200.1"/>
    <property type="gene ID" value="TraesCAD_scaffold_051883_01G000200"/>
</dbReference>
<organism evidence="3">
    <name type="scientific">Triticum aestivum</name>
    <name type="common">Wheat</name>
    <dbReference type="NCBI Taxonomy" id="4565"/>
    <lineage>
        <taxon>Eukaryota</taxon>
        <taxon>Viridiplantae</taxon>
        <taxon>Streptophyta</taxon>
        <taxon>Embryophyta</taxon>
        <taxon>Tracheophyta</taxon>
        <taxon>Spermatophyta</taxon>
        <taxon>Magnoliopsida</taxon>
        <taxon>Liliopsida</taxon>
        <taxon>Poales</taxon>
        <taxon>Poaceae</taxon>
        <taxon>BOP clade</taxon>
        <taxon>Pooideae</taxon>
        <taxon>Triticodae</taxon>
        <taxon>Triticeae</taxon>
        <taxon>Triticinae</taxon>
        <taxon>Triticum</taxon>
    </lineage>
</organism>